<proteinExistence type="predicted"/>
<feature type="region of interest" description="Disordered" evidence="1">
    <location>
        <begin position="102"/>
        <end position="131"/>
    </location>
</feature>
<feature type="compositionally biased region" description="Low complexity" evidence="1">
    <location>
        <begin position="112"/>
        <end position="121"/>
    </location>
</feature>
<keyword evidence="4" id="KW-1185">Reference proteome</keyword>
<dbReference type="GO" id="GO:0006313">
    <property type="term" value="P:DNA transposition"/>
    <property type="evidence" value="ECO:0007669"/>
    <property type="project" value="InterPro"/>
</dbReference>
<dbReference type="SUPFAM" id="SSF53098">
    <property type="entry name" value="Ribonuclease H-like"/>
    <property type="match status" value="1"/>
</dbReference>
<dbReference type="GO" id="GO:0004803">
    <property type="term" value="F:transposase activity"/>
    <property type="evidence" value="ECO:0007669"/>
    <property type="project" value="InterPro"/>
</dbReference>
<name>A0A4R6KJN1_9ACTN</name>
<dbReference type="EMBL" id="SNWQ01000003">
    <property type="protein sequence ID" value="TDO51508.1"/>
    <property type="molecule type" value="Genomic_DNA"/>
</dbReference>
<dbReference type="InterPro" id="IPR002559">
    <property type="entry name" value="Transposase_11"/>
</dbReference>
<sequence length="145" mass="16254">MKTTNGSRTLDEASLARARRLAGLKGYVTNIPADVMDAGEVIGTYHDLWHVEQSFRMSKTDLRARPMFHHTRDAIEAHLTIVFTALAVSREVQNRTGLAIRNSSASCGHYGPRPSRSTAPSRHSHRHPHRQQAILDALKSSRLRH</sequence>
<feature type="domain" description="Transposase IS4-like" evidence="2">
    <location>
        <begin position="20"/>
        <end position="86"/>
    </location>
</feature>
<accession>A0A4R6KJN1</accession>
<evidence type="ECO:0000313" key="4">
    <source>
        <dbReference type="Proteomes" id="UP000295388"/>
    </source>
</evidence>
<dbReference type="GO" id="GO:0003677">
    <property type="term" value="F:DNA binding"/>
    <property type="evidence" value="ECO:0007669"/>
    <property type="project" value="InterPro"/>
</dbReference>
<dbReference type="Proteomes" id="UP000295388">
    <property type="component" value="Unassembled WGS sequence"/>
</dbReference>
<evidence type="ECO:0000256" key="1">
    <source>
        <dbReference type="SAM" id="MobiDB-lite"/>
    </source>
</evidence>
<evidence type="ECO:0000259" key="2">
    <source>
        <dbReference type="Pfam" id="PF01609"/>
    </source>
</evidence>
<gene>
    <name evidence="3" type="ORF">EV643_103247</name>
</gene>
<protein>
    <submittedName>
        <fullName evidence="3">DDE family transposase</fullName>
    </submittedName>
</protein>
<comment type="caution">
    <text evidence="3">The sequence shown here is derived from an EMBL/GenBank/DDBJ whole genome shotgun (WGS) entry which is preliminary data.</text>
</comment>
<dbReference type="AlphaFoldDB" id="A0A4R6KJN1"/>
<dbReference type="InterPro" id="IPR012337">
    <property type="entry name" value="RNaseH-like_sf"/>
</dbReference>
<dbReference type="Pfam" id="PF01609">
    <property type="entry name" value="DDE_Tnp_1"/>
    <property type="match status" value="1"/>
</dbReference>
<reference evidence="3 4" key="1">
    <citation type="submission" date="2019-03" db="EMBL/GenBank/DDBJ databases">
        <title>Genomic Encyclopedia of Type Strains, Phase III (KMG-III): the genomes of soil and plant-associated and newly described type strains.</title>
        <authorList>
            <person name="Whitman W."/>
        </authorList>
    </citation>
    <scope>NUCLEOTIDE SEQUENCE [LARGE SCALE GENOMIC DNA]</scope>
    <source>
        <strain evidence="3 4">VKM Ac-2527</strain>
    </source>
</reference>
<evidence type="ECO:0000313" key="3">
    <source>
        <dbReference type="EMBL" id="TDO51508.1"/>
    </source>
</evidence>
<organism evidence="3 4">
    <name type="scientific">Kribbella caucasensis</name>
    <dbReference type="NCBI Taxonomy" id="2512215"/>
    <lineage>
        <taxon>Bacteria</taxon>
        <taxon>Bacillati</taxon>
        <taxon>Actinomycetota</taxon>
        <taxon>Actinomycetes</taxon>
        <taxon>Propionibacteriales</taxon>
        <taxon>Kribbellaceae</taxon>
        <taxon>Kribbella</taxon>
    </lineage>
</organism>